<accession>A0A3S8RXA2</accession>
<dbReference type="Pfam" id="PF07690">
    <property type="entry name" value="MFS_1"/>
    <property type="match status" value="1"/>
</dbReference>
<dbReference type="EMBL" id="CP034248">
    <property type="protein sequence ID" value="AZK47646.1"/>
    <property type="molecule type" value="Genomic_DNA"/>
</dbReference>
<keyword evidence="5 8" id="KW-0812">Transmembrane</keyword>
<evidence type="ECO:0000256" key="6">
    <source>
        <dbReference type="ARBA" id="ARBA00022989"/>
    </source>
</evidence>
<evidence type="ECO:0000256" key="2">
    <source>
        <dbReference type="ARBA" id="ARBA00006236"/>
    </source>
</evidence>
<organism evidence="10 11">
    <name type="scientific">Paenibacillus lentus</name>
    <dbReference type="NCBI Taxonomy" id="1338368"/>
    <lineage>
        <taxon>Bacteria</taxon>
        <taxon>Bacillati</taxon>
        <taxon>Bacillota</taxon>
        <taxon>Bacilli</taxon>
        <taxon>Bacillales</taxon>
        <taxon>Paenibacillaceae</taxon>
        <taxon>Paenibacillus</taxon>
    </lineage>
</organism>
<dbReference type="PRINTS" id="PR01035">
    <property type="entry name" value="TCRTETA"/>
</dbReference>
<dbReference type="GO" id="GO:0005886">
    <property type="term" value="C:plasma membrane"/>
    <property type="evidence" value="ECO:0007669"/>
    <property type="project" value="UniProtKB-SubCell"/>
</dbReference>
<sequence>MKSFTGDYSPSPRPLSPSARIKAAFILGSLSAFGPLSLDMYLPALPKLAEELSTTASITQLSLTSCLLGLALGQLAAGPISDVRGRRTPLIISLCLYALSSLLCVFAPTIWVLIALRFLQGLSGAAGIVISRAVVRDLYSGSELTKFFSLLMLVNGAAPILAPIFGGQLLQFTNWRGVFVVLSLIGVVMMIAVLFGLPESLPQERRQSGGLSATWTTFRRLLGDRLFIGFCLTQGLVSSAMFAYISGSSFVMQNVYHVSPQMYSLIFATNGVGIIIASQTTGRLAGRIKEAKMLQFGLALALTASLGLLSAILLGGELITVLIPLFFVVSCVGIISTSSFSLAMQSQGKAAGSASALLGLVPYILGATVAPLVGLGGEHTAVPMGIVIAIAEVGAVSSYMLFINPRLKEQ</sequence>
<dbReference type="InterPro" id="IPR004812">
    <property type="entry name" value="Efflux_drug-R_Bcr/CmlA"/>
</dbReference>
<dbReference type="FunFam" id="1.20.1720.10:FF:000005">
    <property type="entry name" value="Bcr/CflA family efflux transporter"/>
    <property type="match status" value="1"/>
</dbReference>
<protein>
    <recommendedName>
        <fullName evidence="8">Bcr/CflA family efflux transporter</fullName>
    </recommendedName>
</protein>
<dbReference type="Proteomes" id="UP000273145">
    <property type="component" value="Chromosome"/>
</dbReference>
<dbReference type="InterPro" id="IPR011701">
    <property type="entry name" value="MFS"/>
</dbReference>
<keyword evidence="6 8" id="KW-1133">Transmembrane helix</keyword>
<feature type="transmembrane region" description="Helical" evidence="8">
    <location>
        <begin position="21"/>
        <end position="38"/>
    </location>
</feature>
<dbReference type="PANTHER" id="PTHR23502:SF132">
    <property type="entry name" value="POLYAMINE TRANSPORTER 2-RELATED"/>
    <property type="match status" value="1"/>
</dbReference>
<dbReference type="PROSITE" id="PS50850">
    <property type="entry name" value="MFS"/>
    <property type="match status" value="1"/>
</dbReference>
<dbReference type="InterPro" id="IPR036259">
    <property type="entry name" value="MFS_trans_sf"/>
</dbReference>
<dbReference type="OrthoDB" id="9800416at2"/>
<dbReference type="Gene3D" id="1.20.1720.10">
    <property type="entry name" value="Multidrug resistance protein D"/>
    <property type="match status" value="1"/>
</dbReference>
<feature type="transmembrane region" description="Helical" evidence="8">
    <location>
        <begin position="147"/>
        <end position="165"/>
    </location>
</feature>
<evidence type="ECO:0000313" key="11">
    <source>
        <dbReference type="Proteomes" id="UP000273145"/>
    </source>
</evidence>
<dbReference type="RefSeq" id="WP_125083680.1">
    <property type="nucleotide sequence ID" value="NZ_CP034248.1"/>
</dbReference>
<feature type="transmembrane region" description="Helical" evidence="8">
    <location>
        <begin position="265"/>
        <end position="284"/>
    </location>
</feature>
<dbReference type="InterPro" id="IPR020846">
    <property type="entry name" value="MFS_dom"/>
</dbReference>
<comment type="subcellular location">
    <subcellularLocation>
        <location evidence="1 8">Cell membrane</location>
        <topology evidence="1 8">Multi-pass membrane protein</topology>
    </subcellularLocation>
</comment>
<dbReference type="SUPFAM" id="SSF103473">
    <property type="entry name" value="MFS general substrate transporter"/>
    <property type="match status" value="1"/>
</dbReference>
<evidence type="ECO:0000256" key="1">
    <source>
        <dbReference type="ARBA" id="ARBA00004651"/>
    </source>
</evidence>
<keyword evidence="11" id="KW-1185">Reference proteome</keyword>
<feature type="transmembrane region" description="Helical" evidence="8">
    <location>
        <begin position="90"/>
        <end position="112"/>
    </location>
</feature>
<proteinExistence type="inferred from homology"/>
<feature type="transmembrane region" description="Helical" evidence="8">
    <location>
        <begin position="177"/>
        <end position="197"/>
    </location>
</feature>
<dbReference type="GO" id="GO:1990961">
    <property type="term" value="P:xenobiotic detoxification by transmembrane export across the plasma membrane"/>
    <property type="evidence" value="ECO:0007669"/>
    <property type="project" value="InterPro"/>
</dbReference>
<evidence type="ECO:0000256" key="3">
    <source>
        <dbReference type="ARBA" id="ARBA00022448"/>
    </source>
</evidence>
<feature type="domain" description="Major facilitator superfamily (MFS) profile" evidence="9">
    <location>
        <begin position="20"/>
        <end position="406"/>
    </location>
</feature>
<comment type="similarity">
    <text evidence="2 8">Belongs to the major facilitator superfamily. Bcr/CmlA family.</text>
</comment>
<feature type="transmembrane region" description="Helical" evidence="8">
    <location>
        <begin position="321"/>
        <end position="344"/>
    </location>
</feature>
<keyword evidence="4 8" id="KW-1003">Cell membrane</keyword>
<evidence type="ECO:0000256" key="8">
    <source>
        <dbReference type="RuleBase" id="RU365088"/>
    </source>
</evidence>
<name>A0A3S8RXA2_9BACL</name>
<gene>
    <name evidence="10" type="ORF">EIM92_17060</name>
</gene>
<dbReference type="GO" id="GO:0042910">
    <property type="term" value="F:xenobiotic transmembrane transporter activity"/>
    <property type="evidence" value="ECO:0007669"/>
    <property type="project" value="InterPro"/>
</dbReference>
<dbReference type="InterPro" id="IPR001958">
    <property type="entry name" value="Tet-R_TetA/multi-R_MdtG-like"/>
</dbReference>
<reference evidence="10 11" key="1">
    <citation type="submission" date="2018-11" db="EMBL/GenBank/DDBJ databases">
        <title>Genome sequencing of Paenibacillus lentus DSM25539(T).</title>
        <authorList>
            <person name="Kook J.-K."/>
            <person name="Park S.-N."/>
            <person name="Lim Y.K."/>
        </authorList>
    </citation>
    <scope>NUCLEOTIDE SEQUENCE [LARGE SCALE GENOMIC DNA]</scope>
    <source>
        <strain evidence="10 11">DSM 25539</strain>
    </source>
</reference>
<feature type="transmembrane region" description="Helical" evidence="8">
    <location>
        <begin position="118"/>
        <end position="135"/>
    </location>
</feature>
<dbReference type="AlphaFoldDB" id="A0A3S8RXA2"/>
<evidence type="ECO:0000259" key="9">
    <source>
        <dbReference type="PROSITE" id="PS50850"/>
    </source>
</evidence>
<evidence type="ECO:0000256" key="4">
    <source>
        <dbReference type="ARBA" id="ARBA00022475"/>
    </source>
</evidence>
<evidence type="ECO:0000256" key="7">
    <source>
        <dbReference type="ARBA" id="ARBA00023136"/>
    </source>
</evidence>
<feature type="transmembrane region" description="Helical" evidence="8">
    <location>
        <begin position="381"/>
        <end position="402"/>
    </location>
</feature>
<dbReference type="CDD" id="cd17320">
    <property type="entry name" value="MFS_MdfA_MDR_like"/>
    <property type="match status" value="1"/>
</dbReference>
<keyword evidence="3 8" id="KW-0813">Transport</keyword>
<dbReference type="KEGG" id="plen:EIM92_17060"/>
<feature type="transmembrane region" description="Helical" evidence="8">
    <location>
        <begin position="226"/>
        <end position="245"/>
    </location>
</feature>
<feature type="transmembrane region" description="Helical" evidence="8">
    <location>
        <begin position="58"/>
        <end position="78"/>
    </location>
</feature>
<dbReference type="PANTHER" id="PTHR23502">
    <property type="entry name" value="MAJOR FACILITATOR SUPERFAMILY"/>
    <property type="match status" value="1"/>
</dbReference>
<feature type="transmembrane region" description="Helical" evidence="8">
    <location>
        <begin position="296"/>
        <end position="315"/>
    </location>
</feature>
<feature type="transmembrane region" description="Helical" evidence="8">
    <location>
        <begin position="356"/>
        <end position="375"/>
    </location>
</feature>
<keyword evidence="7 8" id="KW-0472">Membrane</keyword>
<evidence type="ECO:0000256" key="5">
    <source>
        <dbReference type="ARBA" id="ARBA00022692"/>
    </source>
</evidence>
<evidence type="ECO:0000313" key="10">
    <source>
        <dbReference type="EMBL" id="AZK47646.1"/>
    </source>
</evidence>
<dbReference type="NCBIfam" id="TIGR00710">
    <property type="entry name" value="efflux_Bcr_CflA"/>
    <property type="match status" value="1"/>
</dbReference>